<name>V5WL03_9SPIO</name>
<keyword evidence="3" id="KW-1185">Reference proteome</keyword>
<reference evidence="2 3" key="1">
    <citation type="journal article" date="2015" name="Stand. Genomic Sci.">
        <title>Complete genome sequence and description of Salinispira pacifica gen. nov., sp. nov., a novel spirochaete isolated form a hypersaline microbial mat.</title>
        <authorList>
            <person name="Ben Hania W."/>
            <person name="Joseph M."/>
            <person name="Schumann P."/>
            <person name="Bunk B."/>
            <person name="Fiebig A."/>
            <person name="Sproer C."/>
            <person name="Klenk H.P."/>
            <person name="Fardeau M.L."/>
            <person name="Spring S."/>
        </authorList>
    </citation>
    <scope>NUCLEOTIDE SEQUENCE [LARGE SCALE GENOMIC DNA]</scope>
    <source>
        <strain evidence="2 3">L21-RPul-D2</strain>
    </source>
</reference>
<evidence type="ECO:0000313" key="2">
    <source>
        <dbReference type="EMBL" id="AHC15871.1"/>
    </source>
</evidence>
<dbReference type="HOGENOM" id="CLU_3173007_0_0_12"/>
<protein>
    <submittedName>
        <fullName evidence="2">Uncharacterized protein</fullName>
    </submittedName>
</protein>
<organism evidence="2 3">
    <name type="scientific">Salinispira pacifica</name>
    <dbReference type="NCBI Taxonomy" id="1307761"/>
    <lineage>
        <taxon>Bacteria</taxon>
        <taxon>Pseudomonadati</taxon>
        <taxon>Spirochaetota</taxon>
        <taxon>Spirochaetia</taxon>
        <taxon>Spirochaetales</taxon>
        <taxon>Spirochaetaceae</taxon>
        <taxon>Salinispira</taxon>
    </lineage>
</organism>
<feature type="compositionally biased region" description="Basic and acidic residues" evidence="1">
    <location>
        <begin position="29"/>
        <end position="47"/>
    </location>
</feature>
<evidence type="ECO:0000313" key="3">
    <source>
        <dbReference type="Proteomes" id="UP000018680"/>
    </source>
</evidence>
<dbReference type="EMBL" id="CP006939">
    <property type="protein sequence ID" value="AHC15871.1"/>
    <property type="molecule type" value="Genomic_DNA"/>
</dbReference>
<dbReference type="KEGG" id="slr:L21SP2_2519"/>
<gene>
    <name evidence="2" type="ORF">L21SP2_2519</name>
</gene>
<accession>V5WL03</accession>
<evidence type="ECO:0000256" key="1">
    <source>
        <dbReference type="SAM" id="MobiDB-lite"/>
    </source>
</evidence>
<sequence length="47" mass="5232">MAHFSVLPLFVFLFDSELIPPNLNPGRPGSHDQSRAGRIEDVRTLSP</sequence>
<proteinExistence type="predicted"/>
<dbReference type="Proteomes" id="UP000018680">
    <property type="component" value="Chromosome"/>
</dbReference>
<feature type="region of interest" description="Disordered" evidence="1">
    <location>
        <begin position="22"/>
        <end position="47"/>
    </location>
</feature>
<dbReference type="AlphaFoldDB" id="V5WL03"/>